<dbReference type="Pfam" id="PF13692">
    <property type="entry name" value="Glyco_trans_1_4"/>
    <property type="match status" value="1"/>
</dbReference>
<evidence type="ECO:0000313" key="5">
    <source>
        <dbReference type="Proteomes" id="UP000035425"/>
    </source>
</evidence>
<name>A0ABR5F5V2_9ACTN</name>
<accession>A0ABR5F5V2</accession>
<dbReference type="PANTHER" id="PTHR12526">
    <property type="entry name" value="GLYCOSYLTRANSFERASE"/>
    <property type="match status" value="1"/>
</dbReference>
<keyword evidence="5" id="KW-1185">Reference proteome</keyword>
<evidence type="ECO:0000256" key="2">
    <source>
        <dbReference type="ARBA" id="ARBA00022679"/>
    </source>
</evidence>
<gene>
    <name evidence="4" type="ORF">FrCorBMG51_07345</name>
</gene>
<dbReference type="EMBL" id="JWIO01000008">
    <property type="protein sequence ID" value="KLL12104.1"/>
    <property type="molecule type" value="Genomic_DNA"/>
</dbReference>
<feature type="region of interest" description="Disordered" evidence="3">
    <location>
        <begin position="214"/>
        <end position="248"/>
    </location>
</feature>
<keyword evidence="2 4" id="KW-0808">Transferase</keyword>
<proteinExistence type="predicted"/>
<protein>
    <submittedName>
        <fullName evidence="4">Glycosyl transferase</fullName>
    </submittedName>
</protein>
<evidence type="ECO:0000313" key="4">
    <source>
        <dbReference type="EMBL" id="KLL12104.1"/>
    </source>
</evidence>
<keyword evidence="1" id="KW-0328">Glycosyltransferase</keyword>
<feature type="compositionally biased region" description="Low complexity" evidence="3">
    <location>
        <begin position="215"/>
        <end position="235"/>
    </location>
</feature>
<sequence length="450" mass="47471">MAIVGPTHPYKGGVAQHTTELAHRLAVRGHDVRLESWSAQYPTRLYPGRQRVDAPETWPFPATSYPLSWRRPDTWVRLGHRLRTGANAVDAMIIVVVTPIQVPAYLGILAGLRLPTPRLGGGSVGAGPAEGGETVRGRRGVPTVGGRRREGPVALALCHNVLPHERRALDVPLVRAVLRRVSGVLVHTPTEAERARGLTTRPVWVAQMAPHLGTAGAPQPAASSPAASQSGISQPGTAQPRTAESDTAQSDIAELDIAGLGTAGAEAELRGDGVPGRRLLFFGLVRPYKGLDVLLRALVAGPPDVRLTVAGEFWGGVDDTRRLVGELGLAGRVDLRPGYVPAAEVPALFAAADALVLPYRSATATQNADLAHRHGLPVVATSVGMLARAVRDGVDGLLAAPDDPGSLAAALRRLYEPGVLDTLRAGIVPPDADAAWDRYLTVLHDALGRR</sequence>
<dbReference type="GO" id="GO:0016740">
    <property type="term" value="F:transferase activity"/>
    <property type="evidence" value="ECO:0007669"/>
    <property type="project" value="UniProtKB-KW"/>
</dbReference>
<comment type="caution">
    <text evidence="4">The sequence shown here is derived from an EMBL/GenBank/DDBJ whole genome shotgun (WGS) entry which is preliminary data.</text>
</comment>
<reference evidence="4 5" key="1">
    <citation type="submission" date="2014-12" db="EMBL/GenBank/DDBJ databases">
        <title>Frankia sp. BMG5.1 draft genome.</title>
        <authorList>
            <person name="Gtari M."/>
            <person name="Ghodhbane-Gtari F."/>
            <person name="Nouioui I."/>
            <person name="Ktari A."/>
            <person name="Hezbri K."/>
            <person name="Mimouni W."/>
            <person name="Sbissi I."/>
            <person name="Ayari A."/>
            <person name="Yamanaka T."/>
            <person name="Normand P."/>
            <person name="Tisa L.S."/>
            <person name="Boudabous A."/>
        </authorList>
    </citation>
    <scope>NUCLEOTIDE SEQUENCE [LARGE SCALE GENOMIC DNA]</scope>
    <source>
        <strain evidence="4 5">BMG5.1</strain>
    </source>
</reference>
<dbReference type="Gene3D" id="3.40.50.2000">
    <property type="entry name" value="Glycogen Phosphorylase B"/>
    <property type="match status" value="1"/>
</dbReference>
<feature type="compositionally biased region" description="Polar residues" evidence="3">
    <location>
        <begin position="236"/>
        <end position="248"/>
    </location>
</feature>
<feature type="region of interest" description="Disordered" evidence="3">
    <location>
        <begin position="125"/>
        <end position="147"/>
    </location>
</feature>
<evidence type="ECO:0000256" key="3">
    <source>
        <dbReference type="SAM" id="MobiDB-lite"/>
    </source>
</evidence>
<dbReference type="SUPFAM" id="SSF53756">
    <property type="entry name" value="UDP-Glycosyltransferase/glycogen phosphorylase"/>
    <property type="match status" value="1"/>
</dbReference>
<dbReference type="Proteomes" id="UP000035425">
    <property type="component" value="Unassembled WGS sequence"/>
</dbReference>
<evidence type="ECO:0000256" key="1">
    <source>
        <dbReference type="ARBA" id="ARBA00022676"/>
    </source>
</evidence>
<organism evidence="4 5">
    <name type="scientific">Protofrankia coriariae</name>
    <dbReference type="NCBI Taxonomy" id="1562887"/>
    <lineage>
        <taxon>Bacteria</taxon>
        <taxon>Bacillati</taxon>
        <taxon>Actinomycetota</taxon>
        <taxon>Actinomycetes</taxon>
        <taxon>Frankiales</taxon>
        <taxon>Frankiaceae</taxon>
        <taxon>Protofrankia</taxon>
    </lineage>
</organism>
<dbReference type="PANTHER" id="PTHR12526:SF510">
    <property type="entry name" value="D-INOSITOL 3-PHOSPHATE GLYCOSYLTRANSFERASE"/>
    <property type="match status" value="1"/>
</dbReference>